<keyword evidence="3" id="KW-1185">Reference proteome</keyword>
<sequence>MSDSTNNEEIGLFDLFRMIKDGFISIGNSFLRLINFLLRNSILLISIIIVGLIIGYFWNQNTKTYYQVEALVAANDEGSAYLYKKMEEVNFALTTENKSWQNDLGTEAISSLSLEVNPVYITQLLDYEEKSFLQYLDETNLLDEKAKTELIQNKVSVHRIQFKYPSEQDGEELFQKVLKKLRDNAYFAKVYAEKSVYLEQQVIDNKKFIASLDKLIANYAQKNESNAGAGVIVNGANFDFDGLISQRSELQKETRDLISEKIQNEEFLKVIDLGSSKPVDKNSFLQKNKMLVAPILLLVCFFMIYFLIIVLRKARAVKK</sequence>
<reference evidence="2 3" key="1">
    <citation type="submission" date="2023-08" db="EMBL/GenBank/DDBJ databases">
        <title>Mesonia sp. MT50, isolated from deep-sea sediment of the Mariana Trench.</title>
        <authorList>
            <person name="Fu H."/>
        </authorList>
    </citation>
    <scope>NUCLEOTIDE SEQUENCE [LARGE SCALE GENOMIC DNA]</scope>
    <source>
        <strain evidence="2 3">MT50</strain>
    </source>
</reference>
<keyword evidence="1" id="KW-0812">Transmembrane</keyword>
<feature type="transmembrane region" description="Helical" evidence="1">
    <location>
        <begin position="36"/>
        <end position="58"/>
    </location>
</feature>
<evidence type="ECO:0000313" key="3">
    <source>
        <dbReference type="Proteomes" id="UP001230915"/>
    </source>
</evidence>
<gene>
    <name evidence="2" type="ORF">RBU60_03020</name>
</gene>
<proteinExistence type="predicted"/>
<keyword evidence="1" id="KW-0472">Membrane</keyword>
<organism evidence="2 3">
    <name type="scientific">Mesonia profundi</name>
    <dbReference type="NCBI Taxonomy" id="3070998"/>
    <lineage>
        <taxon>Bacteria</taxon>
        <taxon>Pseudomonadati</taxon>
        <taxon>Bacteroidota</taxon>
        <taxon>Flavobacteriia</taxon>
        <taxon>Flavobacteriales</taxon>
        <taxon>Flavobacteriaceae</taxon>
        <taxon>Mesonia</taxon>
    </lineage>
</organism>
<evidence type="ECO:0000256" key="1">
    <source>
        <dbReference type="SAM" id="Phobius"/>
    </source>
</evidence>
<dbReference type="Proteomes" id="UP001230915">
    <property type="component" value="Unassembled WGS sequence"/>
</dbReference>
<evidence type="ECO:0008006" key="4">
    <source>
        <dbReference type="Google" id="ProtNLM"/>
    </source>
</evidence>
<evidence type="ECO:0000313" key="2">
    <source>
        <dbReference type="EMBL" id="MDQ7916533.1"/>
    </source>
</evidence>
<comment type="caution">
    <text evidence="2">The sequence shown here is derived from an EMBL/GenBank/DDBJ whole genome shotgun (WGS) entry which is preliminary data.</text>
</comment>
<name>A0ABU0ZYJ2_9FLAO</name>
<protein>
    <recommendedName>
        <fullName evidence="4">Polysaccharide chain length determinant N-terminal domain-containing protein</fullName>
    </recommendedName>
</protein>
<dbReference type="EMBL" id="JAVHUL010000005">
    <property type="protein sequence ID" value="MDQ7916533.1"/>
    <property type="molecule type" value="Genomic_DNA"/>
</dbReference>
<keyword evidence="1" id="KW-1133">Transmembrane helix</keyword>
<dbReference type="RefSeq" id="WP_308863184.1">
    <property type="nucleotide sequence ID" value="NZ_JAVHUL010000005.1"/>
</dbReference>
<accession>A0ABU0ZYJ2</accession>
<feature type="transmembrane region" description="Helical" evidence="1">
    <location>
        <begin position="291"/>
        <end position="311"/>
    </location>
</feature>